<dbReference type="Gene3D" id="1.10.287.130">
    <property type="match status" value="1"/>
</dbReference>
<sequence>MPAQPERKLAQFQEQWGAALILGLLWVGFGATSYAILGYPRSLPILVLSAVMLLIAGRVQSDAERKRWATPIHRLSRELNALADDPERPFELTYVPELGDVLRSLRELKKVWHPAPKSDPPSSLNLTLSSGEFSSQQLTDSLTRSALLASLTPGAESLDVSLSGDFSTTDMVSRLESRTFRWIESSAAEQEFLGWGLKQLREMSFLEIVHPDDYERARDELRAAISKGEAHGLVLRIKTARGKPKAIEMNVGARYGTDLTVSHLRCHITDVTAKIRAERELRLRTRELTQVNEQLRHINRELEELKDRYSDLYQNAPAMYFSLDDQGRLLECNDTLLRTLGYRRDEVIGQAYERLLPEWRRSLFAGRFADFRLKGKVEIESQWVMASGETIDVWVSGTTVVGSGGKLLHTRIVAQDVTARHRLEAELREKNDRLAATIDELSRKNKEMDEFTYVVSHDLQEPLRTLIAFSDFLLRDCGDKLDSNGQEYVRYLVDASRRMRALIHDLLTLSRAGRVTGEFTTVNLEEVMSFIKADLGELIRTKGAEVRTVAPLPTLWGDRDRIGQLLANLISNGLKYNQSAEPWVEVGTLADEPGPWLTIYVRDNGIGIDPQFHTKIFQLFRRLHTREEYEGTGAGLAIGSKIVHAHGGRIWVESEPNQGSTFFISLRRSPPEPSLPQTEVTHAT</sequence>
<evidence type="ECO:0000259" key="10">
    <source>
        <dbReference type="PROSITE" id="PS50112"/>
    </source>
</evidence>
<dbReference type="InterPro" id="IPR035965">
    <property type="entry name" value="PAS-like_dom_sf"/>
</dbReference>
<organism evidence="12">
    <name type="scientific">Singulisphaera sp. Ch08</name>
    <dbReference type="NCBI Taxonomy" id="3120278"/>
    <lineage>
        <taxon>Bacteria</taxon>
        <taxon>Pseudomonadati</taxon>
        <taxon>Planctomycetota</taxon>
        <taxon>Planctomycetia</taxon>
        <taxon>Isosphaerales</taxon>
        <taxon>Isosphaeraceae</taxon>
        <taxon>Singulisphaera</taxon>
    </lineage>
</organism>
<dbReference type="Pfam" id="PF13426">
    <property type="entry name" value="PAS_9"/>
    <property type="match status" value="1"/>
</dbReference>
<dbReference type="NCBIfam" id="TIGR00229">
    <property type="entry name" value="sensory_box"/>
    <property type="match status" value="2"/>
</dbReference>
<dbReference type="FunFam" id="3.30.565.10:FF:000006">
    <property type="entry name" value="Sensor histidine kinase WalK"/>
    <property type="match status" value="1"/>
</dbReference>
<dbReference type="Pfam" id="PF02518">
    <property type="entry name" value="HATPase_c"/>
    <property type="match status" value="1"/>
</dbReference>
<dbReference type="PRINTS" id="PR00344">
    <property type="entry name" value="BCTRLSENSOR"/>
</dbReference>
<dbReference type="InterPro" id="IPR003661">
    <property type="entry name" value="HisK_dim/P_dom"/>
</dbReference>
<dbReference type="CDD" id="cd00082">
    <property type="entry name" value="HisKA"/>
    <property type="match status" value="1"/>
</dbReference>
<feature type="domain" description="PAS" evidence="10">
    <location>
        <begin position="305"/>
        <end position="358"/>
    </location>
</feature>
<gene>
    <name evidence="12" type="ORF">V5E97_31180</name>
</gene>
<evidence type="ECO:0000256" key="4">
    <source>
        <dbReference type="ARBA" id="ARBA00022679"/>
    </source>
</evidence>
<keyword evidence="8" id="KW-0472">Membrane</keyword>
<feature type="region of interest" description="Disordered" evidence="7">
    <location>
        <begin position="665"/>
        <end position="684"/>
    </location>
</feature>
<keyword evidence="4" id="KW-0808">Transferase</keyword>
<feature type="domain" description="Histidine kinase" evidence="9">
    <location>
        <begin position="454"/>
        <end position="670"/>
    </location>
</feature>
<dbReference type="InterPro" id="IPR001610">
    <property type="entry name" value="PAC"/>
</dbReference>
<evidence type="ECO:0000256" key="5">
    <source>
        <dbReference type="ARBA" id="ARBA00022777"/>
    </source>
</evidence>
<evidence type="ECO:0000256" key="3">
    <source>
        <dbReference type="ARBA" id="ARBA00022553"/>
    </source>
</evidence>
<dbReference type="PROSITE" id="PS50112">
    <property type="entry name" value="PAS"/>
    <property type="match status" value="2"/>
</dbReference>
<proteinExistence type="predicted"/>
<dbReference type="EMBL" id="CP155447">
    <property type="protein sequence ID" value="XBH02750.1"/>
    <property type="molecule type" value="Genomic_DNA"/>
</dbReference>
<dbReference type="SMART" id="SM00086">
    <property type="entry name" value="PAC"/>
    <property type="match status" value="2"/>
</dbReference>
<dbReference type="Gene3D" id="3.30.565.10">
    <property type="entry name" value="Histidine kinase-like ATPase, C-terminal domain"/>
    <property type="match status" value="1"/>
</dbReference>
<feature type="domain" description="PAS" evidence="10">
    <location>
        <begin position="186"/>
        <end position="228"/>
    </location>
</feature>
<evidence type="ECO:0000259" key="9">
    <source>
        <dbReference type="PROSITE" id="PS50109"/>
    </source>
</evidence>
<dbReference type="PROSITE" id="PS50109">
    <property type="entry name" value="HIS_KIN"/>
    <property type="match status" value="1"/>
</dbReference>
<dbReference type="SUPFAM" id="SSF55874">
    <property type="entry name" value="ATPase domain of HSP90 chaperone/DNA topoisomerase II/histidine kinase"/>
    <property type="match status" value="1"/>
</dbReference>
<dbReference type="EC" id="2.7.13.3" evidence="2"/>
<dbReference type="InterPro" id="IPR005467">
    <property type="entry name" value="His_kinase_dom"/>
</dbReference>
<evidence type="ECO:0000256" key="2">
    <source>
        <dbReference type="ARBA" id="ARBA00012438"/>
    </source>
</evidence>
<evidence type="ECO:0000256" key="7">
    <source>
        <dbReference type="SAM" id="MobiDB-lite"/>
    </source>
</evidence>
<dbReference type="InterPro" id="IPR004358">
    <property type="entry name" value="Sig_transdc_His_kin-like_C"/>
</dbReference>
<dbReference type="CDD" id="cd00130">
    <property type="entry name" value="PAS"/>
    <property type="match status" value="2"/>
</dbReference>
<dbReference type="InterPro" id="IPR036097">
    <property type="entry name" value="HisK_dim/P_sf"/>
</dbReference>
<dbReference type="PANTHER" id="PTHR43304">
    <property type="entry name" value="PHYTOCHROME-LIKE PROTEIN CPH1"/>
    <property type="match status" value="1"/>
</dbReference>
<comment type="catalytic activity">
    <reaction evidence="1">
        <text>ATP + protein L-histidine = ADP + protein N-phospho-L-histidine.</text>
        <dbReference type="EC" id="2.7.13.3"/>
    </reaction>
</comment>
<feature type="coiled-coil region" evidence="6">
    <location>
        <begin position="420"/>
        <end position="447"/>
    </location>
</feature>
<protein>
    <recommendedName>
        <fullName evidence="2">histidine kinase</fullName>
        <ecNumber evidence="2">2.7.13.3</ecNumber>
    </recommendedName>
</protein>
<keyword evidence="8" id="KW-0812">Transmembrane</keyword>
<keyword evidence="6" id="KW-0175">Coiled coil</keyword>
<dbReference type="SMART" id="SM00388">
    <property type="entry name" value="HisKA"/>
    <property type="match status" value="1"/>
</dbReference>
<dbReference type="SMART" id="SM00091">
    <property type="entry name" value="PAS"/>
    <property type="match status" value="2"/>
</dbReference>
<dbReference type="PANTHER" id="PTHR43304:SF1">
    <property type="entry name" value="PAC DOMAIN-CONTAINING PROTEIN"/>
    <property type="match status" value="1"/>
</dbReference>
<dbReference type="InterPro" id="IPR000700">
    <property type="entry name" value="PAS-assoc_C"/>
</dbReference>
<dbReference type="Pfam" id="PF08447">
    <property type="entry name" value="PAS_3"/>
    <property type="match status" value="1"/>
</dbReference>
<reference evidence="12" key="1">
    <citation type="submission" date="2024-05" db="EMBL/GenBank/DDBJ databases">
        <title>Planctomycetes of the genus Singulisphaera possess chitinolytic capabilities.</title>
        <authorList>
            <person name="Ivanova A."/>
        </authorList>
    </citation>
    <scope>NUCLEOTIDE SEQUENCE</scope>
    <source>
        <strain evidence="12">Ch08T</strain>
    </source>
</reference>
<name>A0AAU7CCB1_9BACT</name>
<dbReference type="SUPFAM" id="SSF55785">
    <property type="entry name" value="PYP-like sensor domain (PAS domain)"/>
    <property type="match status" value="2"/>
</dbReference>
<evidence type="ECO:0000259" key="11">
    <source>
        <dbReference type="PROSITE" id="PS50113"/>
    </source>
</evidence>
<dbReference type="Pfam" id="PF00512">
    <property type="entry name" value="HisKA"/>
    <property type="match status" value="1"/>
</dbReference>
<keyword evidence="3" id="KW-0597">Phosphoprotein</keyword>
<accession>A0AAU7CCB1</accession>
<dbReference type="SUPFAM" id="SSF47384">
    <property type="entry name" value="Homodimeric domain of signal transducing histidine kinase"/>
    <property type="match status" value="1"/>
</dbReference>
<feature type="domain" description="PAC" evidence="11">
    <location>
        <begin position="377"/>
        <end position="429"/>
    </location>
</feature>
<dbReference type="SMART" id="SM00387">
    <property type="entry name" value="HATPase_c"/>
    <property type="match status" value="1"/>
</dbReference>
<dbReference type="Gene3D" id="3.30.450.20">
    <property type="entry name" value="PAS domain"/>
    <property type="match status" value="2"/>
</dbReference>
<dbReference type="InterPro" id="IPR003594">
    <property type="entry name" value="HATPase_dom"/>
</dbReference>
<dbReference type="AlphaFoldDB" id="A0AAU7CCB1"/>
<feature type="transmembrane region" description="Helical" evidence="8">
    <location>
        <begin position="16"/>
        <end position="37"/>
    </location>
</feature>
<feature type="coiled-coil region" evidence="6">
    <location>
        <begin position="285"/>
        <end position="315"/>
    </location>
</feature>
<dbReference type="InterPro" id="IPR036890">
    <property type="entry name" value="HATPase_C_sf"/>
</dbReference>
<evidence type="ECO:0000256" key="1">
    <source>
        <dbReference type="ARBA" id="ARBA00000085"/>
    </source>
</evidence>
<keyword evidence="8" id="KW-1133">Transmembrane helix</keyword>
<evidence type="ECO:0000256" key="8">
    <source>
        <dbReference type="SAM" id="Phobius"/>
    </source>
</evidence>
<evidence type="ECO:0000313" key="12">
    <source>
        <dbReference type="EMBL" id="XBH02750.1"/>
    </source>
</evidence>
<dbReference type="InterPro" id="IPR013655">
    <property type="entry name" value="PAS_fold_3"/>
</dbReference>
<dbReference type="GO" id="GO:0000155">
    <property type="term" value="F:phosphorelay sensor kinase activity"/>
    <property type="evidence" value="ECO:0007669"/>
    <property type="project" value="InterPro"/>
</dbReference>
<dbReference type="PROSITE" id="PS50113">
    <property type="entry name" value="PAC"/>
    <property type="match status" value="1"/>
</dbReference>
<evidence type="ECO:0000256" key="6">
    <source>
        <dbReference type="SAM" id="Coils"/>
    </source>
</evidence>
<dbReference type="RefSeq" id="WP_406695491.1">
    <property type="nucleotide sequence ID" value="NZ_CP155447.1"/>
</dbReference>
<dbReference type="InterPro" id="IPR052162">
    <property type="entry name" value="Sensor_kinase/Photoreceptor"/>
</dbReference>
<dbReference type="InterPro" id="IPR000014">
    <property type="entry name" value="PAS"/>
</dbReference>
<keyword evidence="5" id="KW-0418">Kinase</keyword>
<feature type="transmembrane region" description="Helical" evidence="8">
    <location>
        <begin position="43"/>
        <end position="59"/>
    </location>
</feature>